<evidence type="ECO:0000256" key="1">
    <source>
        <dbReference type="SAM" id="MobiDB-lite"/>
    </source>
</evidence>
<keyword evidence="2" id="KW-0966">Cell projection</keyword>
<evidence type="ECO:0000313" key="2">
    <source>
        <dbReference type="EMBL" id="WZN65852.1"/>
    </source>
</evidence>
<reference evidence="2 3" key="1">
    <citation type="submission" date="2024-03" db="EMBL/GenBank/DDBJ databases">
        <title>Complete genome sequence of the green alga Chloropicon roscoffensis RCC1871.</title>
        <authorList>
            <person name="Lemieux C."/>
            <person name="Pombert J.-F."/>
            <person name="Otis C."/>
            <person name="Turmel M."/>
        </authorList>
    </citation>
    <scope>NUCLEOTIDE SEQUENCE [LARGE SCALE GENOMIC DNA]</scope>
    <source>
        <strain evidence="2 3">RCC1871</strain>
    </source>
</reference>
<organism evidence="2 3">
    <name type="scientific">Chloropicon roscoffensis</name>
    <dbReference type="NCBI Taxonomy" id="1461544"/>
    <lineage>
        <taxon>Eukaryota</taxon>
        <taxon>Viridiplantae</taxon>
        <taxon>Chlorophyta</taxon>
        <taxon>Chloropicophyceae</taxon>
        <taxon>Chloropicales</taxon>
        <taxon>Chloropicaceae</taxon>
        <taxon>Chloropicon</taxon>
    </lineage>
</organism>
<keyword evidence="3" id="KW-1185">Reference proteome</keyword>
<evidence type="ECO:0000313" key="3">
    <source>
        <dbReference type="Proteomes" id="UP001472866"/>
    </source>
</evidence>
<name>A0AAX4PIX6_9CHLO</name>
<dbReference type="Proteomes" id="UP001472866">
    <property type="component" value="Chromosome 13"/>
</dbReference>
<accession>A0AAX4PIX6</accession>
<proteinExistence type="predicted"/>
<keyword evidence="2" id="KW-0969">Cilium</keyword>
<feature type="region of interest" description="Disordered" evidence="1">
    <location>
        <begin position="1"/>
        <end position="33"/>
    </location>
</feature>
<dbReference type="AlphaFoldDB" id="A0AAX4PIX6"/>
<dbReference type="EMBL" id="CP151513">
    <property type="protein sequence ID" value="WZN65852.1"/>
    <property type="molecule type" value="Genomic_DNA"/>
</dbReference>
<gene>
    <name evidence="2" type="ORF">HKI87_13g74140</name>
</gene>
<keyword evidence="2" id="KW-0282">Flagellum</keyword>
<sequence length="441" mass="48939">MTGASELRKKGTFTLNDTSPHIRPAGKTNDVSNEGAQFCLSMGERPSTPPEIKKYRQSTIHEPGKIVKHYGLSDDKVKDGPFGYVSQSAGGSHESVNQVMKSYPTSDLMIWEREQREQVYESAKREPLGKSMARGHNIPESISTFGSKIDAKFKDKNPEAKNLIYPVGTELDEVKDLPEGEGDGLHGLYVRTHGNYAPGEQRRRNYNWDAAGFKPDAHVFGITEKQPYHNGVAKALTQNIDQATKLIPRAVSDFKLANTQTLGQSKNLGQRNRVGVGESHIFGVPSRRVEEWGVQQLICGDYSMNDQNPDPDLGKSLRSGFRNESKDSERVFGAPSIRSDLTAPKVKSVADNQNYGNELGAFSLIYPSNALNGGLADEEYLSPRSADELFEIFGRFCHNNEDMFKSIFDYATRGLDSESPTCSAAHFLQAKRELEMKSMGF</sequence>
<protein>
    <submittedName>
        <fullName evidence="2">Flagella associated protein</fullName>
    </submittedName>
</protein>